<dbReference type="Pfam" id="PF00512">
    <property type="entry name" value="HisKA"/>
    <property type="match status" value="1"/>
</dbReference>
<feature type="transmembrane region" description="Helical" evidence="6">
    <location>
        <begin position="79"/>
        <end position="97"/>
    </location>
</feature>
<dbReference type="SUPFAM" id="SSF55874">
    <property type="entry name" value="ATPase domain of HSP90 chaperone/DNA topoisomerase II/histidine kinase"/>
    <property type="match status" value="1"/>
</dbReference>
<dbReference type="EC" id="2.7.13.3" evidence="2"/>
<reference evidence="9 10" key="1">
    <citation type="submission" date="2015-09" db="EMBL/GenBank/DDBJ databases">
        <authorList>
            <consortium name="Swine Surveillance"/>
        </authorList>
    </citation>
    <scope>NUCLEOTIDE SEQUENCE [LARGE SCALE GENOMIC DNA]</scope>
    <source>
        <strain evidence="9 10">CECT 8383</strain>
    </source>
</reference>
<comment type="catalytic activity">
    <reaction evidence="1">
        <text>ATP + protein L-histidine = ADP + protein N-phospho-L-histidine.</text>
        <dbReference type="EC" id="2.7.13.3"/>
    </reaction>
</comment>
<dbReference type="InterPro" id="IPR000014">
    <property type="entry name" value="PAS"/>
</dbReference>
<dbReference type="AlphaFoldDB" id="A0A0P1GQT0"/>
<evidence type="ECO:0000313" key="10">
    <source>
        <dbReference type="Proteomes" id="UP000051681"/>
    </source>
</evidence>
<dbReference type="Pfam" id="PF00072">
    <property type="entry name" value="Response_reg"/>
    <property type="match status" value="1"/>
</dbReference>
<dbReference type="PROSITE" id="PS50110">
    <property type="entry name" value="RESPONSE_REGULATORY"/>
    <property type="match status" value="1"/>
</dbReference>
<feature type="domain" description="Histidine kinase" evidence="7">
    <location>
        <begin position="462"/>
        <end position="685"/>
    </location>
</feature>
<keyword evidence="6" id="KW-1133">Transmembrane helix</keyword>
<keyword evidence="6" id="KW-0472">Membrane</keyword>
<dbReference type="InterPro" id="IPR003661">
    <property type="entry name" value="HisK_dim/P_dom"/>
</dbReference>
<organism evidence="9 10">
    <name type="scientific">Thalassovita mediterranea</name>
    <dbReference type="NCBI Taxonomy" id="340021"/>
    <lineage>
        <taxon>Bacteria</taxon>
        <taxon>Pseudomonadati</taxon>
        <taxon>Pseudomonadota</taxon>
        <taxon>Alphaproteobacteria</taxon>
        <taxon>Rhodobacterales</taxon>
        <taxon>Roseobacteraceae</taxon>
        <taxon>Thalassovita</taxon>
    </lineage>
</organism>
<dbReference type="EMBL" id="CYSF01000009">
    <property type="protein sequence ID" value="CUH84973.1"/>
    <property type="molecule type" value="Genomic_DNA"/>
</dbReference>
<feature type="domain" description="Response regulatory" evidence="8">
    <location>
        <begin position="707"/>
        <end position="823"/>
    </location>
</feature>
<dbReference type="InterPro" id="IPR003594">
    <property type="entry name" value="HATPase_dom"/>
</dbReference>
<dbReference type="InterPro" id="IPR036890">
    <property type="entry name" value="HATPase_C_sf"/>
</dbReference>
<dbReference type="SMART" id="SM00388">
    <property type="entry name" value="HisKA"/>
    <property type="match status" value="1"/>
</dbReference>
<evidence type="ECO:0000256" key="4">
    <source>
        <dbReference type="PROSITE-ProRule" id="PRU00169"/>
    </source>
</evidence>
<dbReference type="PROSITE" id="PS50109">
    <property type="entry name" value="HIS_KIN"/>
    <property type="match status" value="1"/>
</dbReference>
<feature type="region of interest" description="Disordered" evidence="5">
    <location>
        <begin position="1"/>
        <end position="30"/>
    </location>
</feature>
<dbReference type="SUPFAM" id="SSF52172">
    <property type="entry name" value="CheY-like"/>
    <property type="match status" value="1"/>
</dbReference>
<dbReference type="STRING" id="340021.TM5383_02194"/>
<dbReference type="InterPro" id="IPR004358">
    <property type="entry name" value="Sig_transdc_His_kin-like_C"/>
</dbReference>
<proteinExistence type="predicted"/>
<dbReference type="InterPro" id="IPR001789">
    <property type="entry name" value="Sig_transdc_resp-reg_receiver"/>
</dbReference>
<evidence type="ECO:0000259" key="7">
    <source>
        <dbReference type="PROSITE" id="PS50109"/>
    </source>
</evidence>
<protein>
    <recommendedName>
        <fullName evidence="2">histidine kinase</fullName>
        <ecNumber evidence="2">2.7.13.3</ecNumber>
    </recommendedName>
</protein>
<evidence type="ECO:0000256" key="5">
    <source>
        <dbReference type="SAM" id="MobiDB-lite"/>
    </source>
</evidence>
<dbReference type="PANTHER" id="PTHR43065">
    <property type="entry name" value="SENSOR HISTIDINE KINASE"/>
    <property type="match status" value="1"/>
</dbReference>
<dbReference type="SUPFAM" id="SSF47384">
    <property type="entry name" value="Homodimeric domain of signal transducing histidine kinase"/>
    <property type="match status" value="1"/>
</dbReference>
<dbReference type="PRINTS" id="PR00344">
    <property type="entry name" value="BCTRLSENSOR"/>
</dbReference>
<evidence type="ECO:0000256" key="1">
    <source>
        <dbReference type="ARBA" id="ARBA00000085"/>
    </source>
</evidence>
<dbReference type="SMART" id="SM00448">
    <property type="entry name" value="REC"/>
    <property type="match status" value="1"/>
</dbReference>
<keyword evidence="6" id="KW-0812">Transmembrane</keyword>
<keyword evidence="10" id="KW-1185">Reference proteome</keyword>
<dbReference type="InterPro" id="IPR011006">
    <property type="entry name" value="CheY-like_superfamily"/>
</dbReference>
<evidence type="ECO:0000259" key="8">
    <source>
        <dbReference type="PROSITE" id="PS50110"/>
    </source>
</evidence>
<dbReference type="GO" id="GO:0000155">
    <property type="term" value="F:phosphorelay sensor kinase activity"/>
    <property type="evidence" value="ECO:0007669"/>
    <property type="project" value="InterPro"/>
</dbReference>
<dbReference type="FunFam" id="1.10.287.130:FF:000037">
    <property type="entry name" value="Hybrid sensor histidine kinase/response regulator"/>
    <property type="match status" value="1"/>
</dbReference>
<evidence type="ECO:0000313" key="9">
    <source>
        <dbReference type="EMBL" id="CUH84973.1"/>
    </source>
</evidence>
<feature type="modified residue" description="4-aspartylphosphate" evidence="4">
    <location>
        <position position="758"/>
    </location>
</feature>
<dbReference type="CDD" id="cd00082">
    <property type="entry name" value="HisKA"/>
    <property type="match status" value="1"/>
</dbReference>
<dbReference type="Gene3D" id="3.30.565.10">
    <property type="entry name" value="Histidine kinase-like ATPase, C-terminal domain"/>
    <property type="match status" value="1"/>
</dbReference>
<evidence type="ECO:0000256" key="3">
    <source>
        <dbReference type="ARBA" id="ARBA00022553"/>
    </source>
</evidence>
<sequence>MIETQDRQAERRLKQRPQAQRIGDAPTAVAHGAGSSGIAAARAGVLPDVMFLQPDTRRAGATDDRSTVNDDRAARDRHIATGLVLLGGSFAAASFLTPNGWSLFFASIGATLLTLFPLRIVLQWIGRWVLQLHVARMGRYLDGDPTPCFVTDRSNALHYMNNAARQQGRWQSARSLSEAVSDIFANPNAILDRLKAQADKVGVAEEEAITRQGYLRLSVHRQPRVGYLWRLEDRGIGPARQRSGAGLPMLTIGRGNTILFMNEAARDFCGARPNALEEVFPDPPTTSGRFAVALSQAGPRNCLAHFVEQSMGRREIYFLPMMDGDGLSQGGVGDGALDLLPLAILRLDGKGRILGANHAAQSLLQIEPDLPCYLGDTLEGPGRDVREWLALALSDSAPTKSEFLRVKGHTDDLFVQVSLCQIEQSEGRRLLAVLSDATMIKSLEDQFAQSQKMQAVGELAGGIAHDFNNLLTAISGHCDLLLRHRVEDDKDFSDLMQIRQNSNRAAALVGQLLAFSRKQTLRPEVMGLRDVLSELAHLLNRLVGERVTLSLKVDPDIHNLRADRRQLEQVMMNLVVNARDAMNGQGQIDINAGNQKVAAPLVRDHVTVPAGDYLVIEVEDGGCGIAPDKLQKVFEPFYTTKGPGKGTGLGLSTVYGIVKQSGGFVFVDSIVGEGTRFTLMFPAAFEAAVTRKTETVSPATSVTGAGTILMVEDEAPVRAFTARALQLSGFKVVEACCAEEALELLSDEALTVDLFLTDVIMPGMDGPTWVREALKTRPGVPVVFVSGYAEDALQDSRHEFAQAQFLPKPFTLDELTETVQNQMR</sequence>
<accession>A0A0P1GQT0</accession>
<gene>
    <name evidence="9" type="ORF">TM5383_02194</name>
</gene>
<evidence type="ECO:0000256" key="6">
    <source>
        <dbReference type="SAM" id="Phobius"/>
    </source>
</evidence>
<feature type="compositionally biased region" description="Basic and acidic residues" evidence="5">
    <location>
        <begin position="1"/>
        <end position="12"/>
    </location>
</feature>
<dbReference type="InterPro" id="IPR005467">
    <property type="entry name" value="His_kinase_dom"/>
</dbReference>
<dbReference type="Pfam" id="PF02518">
    <property type="entry name" value="HATPase_c"/>
    <property type="match status" value="1"/>
</dbReference>
<keyword evidence="3 4" id="KW-0597">Phosphoprotein</keyword>
<dbReference type="InterPro" id="IPR036097">
    <property type="entry name" value="HisK_dim/P_sf"/>
</dbReference>
<dbReference type="PANTHER" id="PTHR43065:SF42">
    <property type="entry name" value="TWO-COMPONENT SENSOR PPRA"/>
    <property type="match status" value="1"/>
</dbReference>
<name>A0A0P1GQT0_9RHOB</name>
<evidence type="ECO:0000256" key="2">
    <source>
        <dbReference type="ARBA" id="ARBA00012438"/>
    </source>
</evidence>
<dbReference type="Gene3D" id="1.10.287.130">
    <property type="match status" value="1"/>
</dbReference>
<dbReference type="Proteomes" id="UP000051681">
    <property type="component" value="Unassembled WGS sequence"/>
</dbReference>
<dbReference type="Pfam" id="PF13188">
    <property type="entry name" value="PAS_8"/>
    <property type="match status" value="1"/>
</dbReference>
<dbReference type="SMART" id="SM00387">
    <property type="entry name" value="HATPase_c"/>
    <property type="match status" value="1"/>
</dbReference>
<dbReference type="Gene3D" id="3.40.50.2300">
    <property type="match status" value="1"/>
</dbReference>